<dbReference type="SUPFAM" id="SSF46689">
    <property type="entry name" value="Homeodomain-like"/>
    <property type="match status" value="1"/>
</dbReference>
<evidence type="ECO:0000256" key="4">
    <source>
        <dbReference type="ARBA" id="ARBA00023015"/>
    </source>
</evidence>
<dbReference type="GO" id="GO:0016301">
    <property type="term" value="F:kinase activity"/>
    <property type="evidence" value="ECO:0007669"/>
    <property type="project" value="UniProtKB-KW"/>
</dbReference>
<dbReference type="PROSITE" id="PS50109">
    <property type="entry name" value="HIS_KIN"/>
    <property type="match status" value="1"/>
</dbReference>
<comment type="catalytic activity">
    <reaction evidence="1">
        <text>ATP + protein L-histidine = ADP + protein N-phospho-L-histidine.</text>
        <dbReference type="EC" id="2.7.13.3"/>
    </reaction>
</comment>
<dbReference type="Gene3D" id="3.30.565.10">
    <property type="entry name" value="Histidine kinase-like ATPase, C-terminal domain"/>
    <property type="match status" value="1"/>
</dbReference>
<dbReference type="CDD" id="cd00156">
    <property type="entry name" value="REC"/>
    <property type="match status" value="1"/>
</dbReference>
<dbReference type="Proteomes" id="UP000655016">
    <property type="component" value="Unassembled WGS sequence"/>
</dbReference>
<keyword evidence="4" id="KW-0805">Transcription regulation</keyword>
<evidence type="ECO:0000256" key="2">
    <source>
        <dbReference type="ARBA" id="ARBA00012438"/>
    </source>
</evidence>
<reference evidence="11" key="1">
    <citation type="journal article" date="2019" name="Int. J. Syst. Evol. Microbiol.">
        <title>The Global Catalogue of Microorganisms (GCM) 10K type strain sequencing project: providing services to taxonomists for standard genome sequencing and annotation.</title>
        <authorList>
            <consortium name="The Broad Institute Genomics Platform"/>
            <consortium name="The Broad Institute Genome Sequencing Center for Infectious Disease"/>
            <person name="Wu L."/>
            <person name="Ma J."/>
        </authorList>
    </citation>
    <scope>NUCLEOTIDE SEQUENCE [LARGE SCALE GENOMIC DNA]</scope>
    <source>
        <strain evidence="11">CGMCC 1.16060</strain>
    </source>
</reference>
<dbReference type="InterPro" id="IPR003594">
    <property type="entry name" value="HATPase_dom"/>
</dbReference>
<dbReference type="Gene3D" id="1.10.10.60">
    <property type="entry name" value="Homeodomain-like"/>
    <property type="match status" value="1"/>
</dbReference>
<dbReference type="Gene3D" id="2.130.10.10">
    <property type="entry name" value="YVTN repeat-like/Quinoprotein amine dehydrogenase"/>
    <property type="match status" value="2"/>
</dbReference>
<proteinExistence type="predicted"/>
<dbReference type="InterPro" id="IPR001789">
    <property type="entry name" value="Sig_transdc_resp-reg_receiver"/>
</dbReference>
<dbReference type="SUPFAM" id="SSF52172">
    <property type="entry name" value="CheY-like"/>
    <property type="match status" value="1"/>
</dbReference>
<evidence type="ECO:0000259" key="7">
    <source>
        <dbReference type="PROSITE" id="PS01124"/>
    </source>
</evidence>
<evidence type="ECO:0000256" key="1">
    <source>
        <dbReference type="ARBA" id="ARBA00000085"/>
    </source>
</evidence>
<feature type="modified residue" description="4-aspartylphosphate" evidence="6">
    <location>
        <position position="1147"/>
    </location>
</feature>
<dbReference type="SMART" id="SM00387">
    <property type="entry name" value="HATPase_c"/>
    <property type="match status" value="1"/>
</dbReference>
<keyword evidence="11" id="KW-1185">Reference proteome</keyword>
<feature type="domain" description="Histidine kinase" evidence="8">
    <location>
        <begin position="832"/>
        <end position="1045"/>
    </location>
</feature>
<evidence type="ECO:0000259" key="8">
    <source>
        <dbReference type="PROSITE" id="PS50109"/>
    </source>
</evidence>
<protein>
    <recommendedName>
        <fullName evidence="2">histidine kinase</fullName>
        <ecNumber evidence="2">2.7.13.3</ecNumber>
    </recommendedName>
</protein>
<dbReference type="SUPFAM" id="SSF47384">
    <property type="entry name" value="Homodimeric domain of signal transducing histidine kinase"/>
    <property type="match status" value="1"/>
</dbReference>
<dbReference type="Gene3D" id="2.60.40.10">
    <property type="entry name" value="Immunoglobulins"/>
    <property type="match status" value="1"/>
</dbReference>
<dbReference type="Pfam" id="PF00072">
    <property type="entry name" value="Response_reg"/>
    <property type="match status" value="1"/>
</dbReference>
<dbReference type="SUPFAM" id="SSF55874">
    <property type="entry name" value="ATPase domain of HSP90 chaperone/DNA topoisomerase II/histidine kinase"/>
    <property type="match status" value="1"/>
</dbReference>
<dbReference type="Gene3D" id="1.10.287.130">
    <property type="match status" value="1"/>
</dbReference>
<dbReference type="SUPFAM" id="SSF50998">
    <property type="entry name" value="Quinoprotein alcohol dehydrogenase-like"/>
    <property type="match status" value="1"/>
</dbReference>
<dbReference type="Pfam" id="PF02518">
    <property type="entry name" value="HATPase_c"/>
    <property type="match status" value="1"/>
</dbReference>
<dbReference type="EMBL" id="BMKP01000002">
    <property type="protein sequence ID" value="GGF03654.1"/>
    <property type="molecule type" value="Genomic_DNA"/>
</dbReference>
<dbReference type="PANTHER" id="PTHR43547:SF2">
    <property type="entry name" value="HYBRID SIGNAL TRANSDUCTION HISTIDINE KINASE C"/>
    <property type="match status" value="1"/>
</dbReference>
<dbReference type="EC" id="2.7.13.3" evidence="2"/>
<dbReference type="SMART" id="SM00342">
    <property type="entry name" value="HTH_ARAC"/>
    <property type="match status" value="1"/>
</dbReference>
<keyword evidence="3 6" id="KW-0597">Phosphoprotein</keyword>
<dbReference type="PRINTS" id="PR00344">
    <property type="entry name" value="BCTRLSENSOR"/>
</dbReference>
<dbReference type="Pfam" id="PF07494">
    <property type="entry name" value="Reg_prop"/>
    <property type="match status" value="5"/>
</dbReference>
<dbReference type="PROSITE" id="PS50110">
    <property type="entry name" value="RESPONSE_REGULATORY"/>
    <property type="match status" value="1"/>
</dbReference>
<dbReference type="SUPFAM" id="SSF63829">
    <property type="entry name" value="Calcium-dependent phosphotriesterase"/>
    <property type="match status" value="1"/>
</dbReference>
<evidence type="ECO:0000256" key="6">
    <source>
        <dbReference type="PROSITE-ProRule" id="PRU00169"/>
    </source>
</evidence>
<dbReference type="Gene3D" id="3.40.50.2300">
    <property type="match status" value="1"/>
</dbReference>
<dbReference type="InterPro" id="IPR013783">
    <property type="entry name" value="Ig-like_fold"/>
</dbReference>
<dbReference type="Pfam" id="PF12833">
    <property type="entry name" value="HTH_18"/>
    <property type="match status" value="1"/>
</dbReference>
<dbReference type="InterPro" id="IPR015943">
    <property type="entry name" value="WD40/YVTN_repeat-like_dom_sf"/>
</dbReference>
<keyword evidence="10" id="KW-0808">Transferase</keyword>
<dbReference type="Pfam" id="PF07495">
    <property type="entry name" value="Y_Y_Y"/>
    <property type="match status" value="1"/>
</dbReference>
<feature type="domain" description="Response regulatory" evidence="9">
    <location>
        <begin position="1099"/>
        <end position="1214"/>
    </location>
</feature>
<feature type="domain" description="HTH araC/xylS-type" evidence="7">
    <location>
        <begin position="1246"/>
        <end position="1345"/>
    </location>
</feature>
<dbReference type="PROSITE" id="PS01124">
    <property type="entry name" value="HTH_ARAC_FAMILY_2"/>
    <property type="match status" value="1"/>
</dbReference>
<evidence type="ECO:0000256" key="3">
    <source>
        <dbReference type="ARBA" id="ARBA00022553"/>
    </source>
</evidence>
<dbReference type="SMART" id="SM00388">
    <property type="entry name" value="HisKA"/>
    <property type="match status" value="1"/>
</dbReference>
<name>A0ABQ1TTX0_9FLAO</name>
<organism evidence="10 11">
    <name type="scientific">Flavobacterium limi</name>
    <dbReference type="NCBI Taxonomy" id="2045105"/>
    <lineage>
        <taxon>Bacteria</taxon>
        <taxon>Pseudomonadati</taxon>
        <taxon>Bacteroidota</taxon>
        <taxon>Flavobacteriia</taxon>
        <taxon>Flavobacteriales</taxon>
        <taxon>Flavobacteriaceae</taxon>
        <taxon>Flavobacterium</taxon>
    </lineage>
</organism>
<dbReference type="InterPro" id="IPR005467">
    <property type="entry name" value="His_kinase_dom"/>
</dbReference>
<evidence type="ECO:0000313" key="11">
    <source>
        <dbReference type="Proteomes" id="UP000655016"/>
    </source>
</evidence>
<gene>
    <name evidence="10" type="ORF">GCM10011518_10980</name>
</gene>
<dbReference type="SMART" id="SM00448">
    <property type="entry name" value="REC"/>
    <property type="match status" value="1"/>
</dbReference>
<dbReference type="InterPro" id="IPR003661">
    <property type="entry name" value="HisK_dim/P_dom"/>
</dbReference>
<dbReference type="CDD" id="cd00082">
    <property type="entry name" value="HisKA"/>
    <property type="match status" value="1"/>
</dbReference>
<dbReference type="Pfam" id="PF00512">
    <property type="entry name" value="HisKA"/>
    <property type="match status" value="1"/>
</dbReference>
<keyword evidence="5" id="KW-0804">Transcription</keyword>
<dbReference type="InterPro" id="IPR011110">
    <property type="entry name" value="Reg_prop"/>
</dbReference>
<dbReference type="InterPro" id="IPR036890">
    <property type="entry name" value="HATPase_C_sf"/>
</dbReference>
<comment type="caution">
    <text evidence="10">The sequence shown here is derived from an EMBL/GenBank/DDBJ whole genome shotgun (WGS) entry which is preliminary data.</text>
</comment>
<evidence type="ECO:0000256" key="5">
    <source>
        <dbReference type="ARBA" id="ARBA00023163"/>
    </source>
</evidence>
<evidence type="ECO:0000313" key="10">
    <source>
        <dbReference type="EMBL" id="GGF03654.1"/>
    </source>
</evidence>
<sequence length="1362" mass="155654">MKEQLLKKSMNKLKSFLLVILLSLNTFGQNYPIKHLDISSGLSNNSVATIYQDQNGYMWFGTFDGLNRYDGNDFKIYRHIHTDPNSIQGNAISCIEGDNKNNLWIGTTAGPVIFNAERSCFTPLKYFGIDKKAKPLKITAYEIIAVHSQNIILVATKQAIILFKEGDKIGTAIPFNGKLNYIARSIAYDTKKNIFYVFVTGSGLCKYDVESNKITLLNNKITVANCIKLTNKGLWVGSDEGAYLYNESRNTYSKNYFPEKTSVRDFFQQENRLWIATDGTGLYTITKNQSAPVLYKATGPVSLLKSKSLYDIFESKNGEMWFGTLRGGVSMMGKKPLDFNHFKSKSQQTNKEDEDPAANFMLSFCEDEKKNIWIGTDGAGMRYWNRKQNTYDVYSTTSASGRKIQSNFVTSIVRDSDNAIWVAMWKGGVCRIDPKSKAIQNFSIYNQFTKKAEQESWLLFLDSKKTLWLAVTNNGALYQFDRRQNKFVCYSTALRDVTCLHETKDGKIWGGTFNSFFEIDPKTKIVKSHHSDYNVRCITEDQNKNLWIGTVEGGLLLYNRKTGISKKYTIQNGLSSNTILRLLEDKKGNLWMSTYHGISRLNPKNNTFRNFGISDGLQGTQFSWNSSTKLSTGEFVFGGINGFNVFDPDNIKDKKNTGKFLLNDLLVNNQPLKLDSPYITEKKLEMISEAELPYDKSALSFDFVYLDYVNSEKINTAYFLEGWDKDWNYTSKNNRANYSRLTEGTYTFKVKTTDVFGNWTNEVILATVKILPPWYRTWWAYTFYLIAVIGAIYAYVDYHKNKERLRYEIKLTRMEHKKDKEHAEKQFSMFTYMAHELRTPLSLIINPLKSTIDRKNTPEDDLDLNLAYKNAKRLLSLTDQLLLFRKAETDLDELKISKINLNSLCREIYDSFTQMAAVKNLNYQFIEEKTPTEIYGDYEKIEITLFNLISNAFKFTPNKGTISIKLVEKEADVSIIISDTGSGIHENDIDTIFEKFKQIQSKSSNGFGIGLYVARYFVNKHYGKITCTSKVGKGTSFTIVLPKGKSHFTAMNINESHPQMSPIVGELLEGMPPENANNDNDQPSKPENINEELISTKRVLLIVEDNPEMNYYLVQLFSKNYIVYSAANGIEGLKLVQKHMPDIVLSDISMEGMNGLDLCKEIKQNDDSSHIPVILLTATTSNDIHLQSITEGADDYVTKPFDSNILLARVDAVLRNRGQLRKYFLDSITLRENVNKVPLEYKEFLDKCIEIVEANLENSEFNLKSFSAAMGMSHSSLYKKIKAISGQTVNGFIRSIRIRRAAVIMLTENINIAQVGPQVGIEDQRYFRQQFVKLFGMKPSEYIKKYRNSFNRELNIIQKGDD</sequence>
<dbReference type="InterPro" id="IPR036097">
    <property type="entry name" value="HisK_dim/P_sf"/>
</dbReference>
<dbReference type="InterPro" id="IPR018060">
    <property type="entry name" value="HTH_AraC"/>
</dbReference>
<dbReference type="PANTHER" id="PTHR43547">
    <property type="entry name" value="TWO-COMPONENT HISTIDINE KINASE"/>
    <property type="match status" value="1"/>
</dbReference>
<dbReference type="InterPro" id="IPR011006">
    <property type="entry name" value="CheY-like_superfamily"/>
</dbReference>
<dbReference type="InterPro" id="IPR011123">
    <property type="entry name" value="Y_Y_Y"/>
</dbReference>
<dbReference type="InterPro" id="IPR011047">
    <property type="entry name" value="Quinoprotein_ADH-like_sf"/>
</dbReference>
<evidence type="ECO:0000259" key="9">
    <source>
        <dbReference type="PROSITE" id="PS50110"/>
    </source>
</evidence>
<dbReference type="InterPro" id="IPR009057">
    <property type="entry name" value="Homeodomain-like_sf"/>
</dbReference>
<keyword evidence="10" id="KW-0418">Kinase</keyword>
<accession>A0ABQ1TTX0</accession>
<dbReference type="InterPro" id="IPR004358">
    <property type="entry name" value="Sig_transdc_His_kin-like_C"/>
</dbReference>